<protein>
    <recommendedName>
        <fullName evidence="3">Asl1-like glycosyl hydrolase catalytic domain-containing protein</fullName>
    </recommendedName>
</protein>
<keyword evidence="5" id="KW-1185">Reference proteome</keyword>
<feature type="signal peptide" evidence="2">
    <location>
        <begin position="1"/>
        <end position="24"/>
    </location>
</feature>
<dbReference type="PANTHER" id="PTHR34154:SF3">
    <property type="entry name" value="ALKALI-SENSITIVE LINKAGE PROTEIN 1"/>
    <property type="match status" value="1"/>
</dbReference>
<dbReference type="SUPFAM" id="SSF51445">
    <property type="entry name" value="(Trans)glycosidases"/>
    <property type="match status" value="1"/>
</dbReference>
<evidence type="ECO:0000256" key="2">
    <source>
        <dbReference type="SAM" id="SignalP"/>
    </source>
</evidence>
<dbReference type="Proteomes" id="UP000310158">
    <property type="component" value="Unassembled WGS sequence"/>
</dbReference>
<dbReference type="Gene3D" id="3.20.20.80">
    <property type="entry name" value="Glycosidases"/>
    <property type="match status" value="1"/>
</dbReference>
<feature type="compositionally biased region" description="Low complexity" evidence="1">
    <location>
        <begin position="87"/>
        <end position="113"/>
    </location>
</feature>
<dbReference type="InterPro" id="IPR017853">
    <property type="entry name" value="GH"/>
</dbReference>
<organism evidence="4 5">
    <name type="scientific">Bondarzewia mesenterica</name>
    <dbReference type="NCBI Taxonomy" id="1095465"/>
    <lineage>
        <taxon>Eukaryota</taxon>
        <taxon>Fungi</taxon>
        <taxon>Dikarya</taxon>
        <taxon>Basidiomycota</taxon>
        <taxon>Agaricomycotina</taxon>
        <taxon>Agaricomycetes</taxon>
        <taxon>Russulales</taxon>
        <taxon>Bondarzewiaceae</taxon>
        <taxon>Bondarzewia</taxon>
    </lineage>
</organism>
<feature type="compositionally biased region" description="Basic and acidic residues" evidence="1">
    <location>
        <begin position="44"/>
        <end position="58"/>
    </location>
</feature>
<keyword evidence="2" id="KW-0732">Signal</keyword>
<evidence type="ECO:0000313" key="5">
    <source>
        <dbReference type="Proteomes" id="UP000310158"/>
    </source>
</evidence>
<comment type="caution">
    <text evidence="4">The sequence shown here is derived from an EMBL/GenBank/DDBJ whole genome shotgun (WGS) entry which is preliminary data.</text>
</comment>
<evidence type="ECO:0000259" key="3">
    <source>
        <dbReference type="Pfam" id="PF11790"/>
    </source>
</evidence>
<name>A0A4S4LY62_9AGAM</name>
<sequence>MAAFNFLNLLTISTLAIFASSFSATPVNAIASPDHHHLGRSLARGHDSIAKRKRDTSSKRCKTRSSTLAPAPSTTAVASSIKVVTTPTAQPKATSSSSSSTAVATTSASSSGSTGSGKGGLAWPNGDEPSLKNFKTSKVNFIYTWTVEYPSSSWSLGLEPIPMLWGESQATDFQNKVVKGYANIAFGFNEPNEPGQSNIQPDRGAELWKQYLAPLKSQGYELGSPATSSNPNGLVWVKNFLSACNGGCEFDYTCVHWYDVKAADFITYVELWHTTFNKPIMVTEYACQNFNGGAQCTQDEIFSFMATVNGWMDGTDYVKAYFPFGVMRDMSGVNVLDGLMTNSGTPTDLGYLFINP</sequence>
<dbReference type="OrthoDB" id="5959761at2759"/>
<dbReference type="PANTHER" id="PTHR34154">
    <property type="entry name" value="ALKALI-SENSITIVE LINKAGE PROTEIN 1"/>
    <property type="match status" value="1"/>
</dbReference>
<evidence type="ECO:0000256" key="1">
    <source>
        <dbReference type="SAM" id="MobiDB-lite"/>
    </source>
</evidence>
<gene>
    <name evidence="4" type="ORF">EW146_g3219</name>
</gene>
<dbReference type="InterPro" id="IPR053183">
    <property type="entry name" value="ASL1"/>
</dbReference>
<dbReference type="InterPro" id="IPR024655">
    <property type="entry name" value="Asl1_glyco_hydro_catalytic"/>
</dbReference>
<evidence type="ECO:0000313" key="4">
    <source>
        <dbReference type="EMBL" id="THH17619.1"/>
    </source>
</evidence>
<dbReference type="GO" id="GO:0009277">
    <property type="term" value="C:fungal-type cell wall"/>
    <property type="evidence" value="ECO:0007669"/>
    <property type="project" value="TreeGrafter"/>
</dbReference>
<dbReference type="AlphaFoldDB" id="A0A4S4LY62"/>
<accession>A0A4S4LY62</accession>
<feature type="compositionally biased region" description="Low complexity" evidence="1">
    <location>
        <begin position="64"/>
        <end position="73"/>
    </location>
</feature>
<feature type="domain" description="Asl1-like glycosyl hydrolase catalytic" evidence="3">
    <location>
        <begin position="120"/>
        <end position="352"/>
    </location>
</feature>
<feature type="region of interest" description="Disordered" evidence="1">
    <location>
        <begin position="33"/>
        <end position="73"/>
    </location>
</feature>
<dbReference type="GO" id="GO:0071966">
    <property type="term" value="P:fungal-type cell wall polysaccharide metabolic process"/>
    <property type="evidence" value="ECO:0007669"/>
    <property type="project" value="TreeGrafter"/>
</dbReference>
<reference evidence="4 5" key="1">
    <citation type="submission" date="2019-02" db="EMBL/GenBank/DDBJ databases">
        <title>Genome sequencing of the rare red list fungi Bondarzewia mesenterica.</title>
        <authorList>
            <person name="Buettner E."/>
            <person name="Kellner H."/>
        </authorList>
    </citation>
    <scope>NUCLEOTIDE SEQUENCE [LARGE SCALE GENOMIC DNA]</scope>
    <source>
        <strain evidence="4 5">DSM 108281</strain>
    </source>
</reference>
<feature type="region of interest" description="Disordered" evidence="1">
    <location>
        <begin position="87"/>
        <end position="124"/>
    </location>
</feature>
<dbReference type="Pfam" id="PF11790">
    <property type="entry name" value="Glyco_hydro_cc"/>
    <property type="match status" value="1"/>
</dbReference>
<feature type="chain" id="PRO_5020339712" description="Asl1-like glycosyl hydrolase catalytic domain-containing protein" evidence="2">
    <location>
        <begin position="25"/>
        <end position="356"/>
    </location>
</feature>
<dbReference type="EMBL" id="SGPL01000104">
    <property type="protein sequence ID" value="THH17619.1"/>
    <property type="molecule type" value="Genomic_DNA"/>
</dbReference>
<proteinExistence type="predicted"/>